<evidence type="ECO:0000313" key="2">
    <source>
        <dbReference type="EMBL" id="KAB2629920.1"/>
    </source>
</evidence>
<protein>
    <recommendedName>
        <fullName evidence="4">LOW protein: ammonium transporter 1-like protein</fullName>
    </recommendedName>
</protein>
<gene>
    <name evidence="2" type="ORF">D8674_007439</name>
</gene>
<reference evidence="2 3" key="3">
    <citation type="submission" date="2019-11" db="EMBL/GenBank/DDBJ databases">
        <title>A de novo genome assembly of a pear dwarfing rootstock.</title>
        <authorList>
            <person name="Wang F."/>
            <person name="Wang J."/>
            <person name="Li S."/>
            <person name="Zhang Y."/>
            <person name="Fang M."/>
            <person name="Ma L."/>
            <person name="Zhao Y."/>
            <person name="Jiang S."/>
        </authorList>
    </citation>
    <scope>NUCLEOTIDE SEQUENCE [LARGE SCALE GENOMIC DNA]</scope>
    <source>
        <strain evidence="2">S2</strain>
        <tissue evidence="2">Leaf</tissue>
    </source>
</reference>
<proteinExistence type="predicted"/>
<evidence type="ECO:0008006" key="4">
    <source>
        <dbReference type="Google" id="ProtNLM"/>
    </source>
</evidence>
<dbReference type="Proteomes" id="UP000327157">
    <property type="component" value="Chromosome 12"/>
</dbReference>
<reference evidence="3" key="2">
    <citation type="submission" date="2019-10" db="EMBL/GenBank/DDBJ databases">
        <title>A de novo genome assembly of a pear dwarfing rootstock.</title>
        <authorList>
            <person name="Wang F."/>
            <person name="Wang J."/>
            <person name="Li S."/>
            <person name="Zhang Y."/>
            <person name="Fang M."/>
            <person name="Ma L."/>
            <person name="Zhao Y."/>
            <person name="Jiang S."/>
        </authorList>
    </citation>
    <scope>NUCLEOTIDE SEQUENCE [LARGE SCALE GENOMIC DNA]</scope>
</reference>
<sequence length="310" mass="33490">MASSLAFLQPLSNFSSSSTLLFLRNPHHIPSSSSSSLKPSNFLKTLPFKSLTASFSLAESDSPKSFQTNGPNFQSFLQELADSFDLPPDYFAQLPNDLRLDLNDAAFDLSNGRVIDECGQELGETLLNLSRAWEQADTSTSHALASKLPGLEDSMTGNAKSALGKRLVSAGRRFQSMGQYGQGELQKIAKVMITTGKLLSESSTSTVTDEPKTESRMLKFGELQLELTSDKATIGAVISFAFGILSWELAQGIQNIPESSLQYANDNALMLAKSLRGALLTICYSSAILSAFTTVGLLLLGRQLKSPNEK</sequence>
<name>A0A5N5HWR3_9ROSA</name>
<evidence type="ECO:0000256" key="1">
    <source>
        <dbReference type="SAM" id="Phobius"/>
    </source>
</evidence>
<accession>A0A5N5HWR3</accession>
<evidence type="ECO:0000313" key="3">
    <source>
        <dbReference type="Proteomes" id="UP000327157"/>
    </source>
</evidence>
<dbReference type="OrthoDB" id="1923116at2759"/>
<keyword evidence="1" id="KW-0812">Transmembrane</keyword>
<comment type="caution">
    <text evidence="2">The sequence shown here is derived from an EMBL/GenBank/DDBJ whole genome shotgun (WGS) entry which is preliminary data.</text>
</comment>
<dbReference type="EMBL" id="SMOL01000143">
    <property type="protein sequence ID" value="KAB2629920.1"/>
    <property type="molecule type" value="Genomic_DNA"/>
</dbReference>
<keyword evidence="3" id="KW-1185">Reference proteome</keyword>
<dbReference type="Pfam" id="PF11282">
    <property type="entry name" value="DUF3082"/>
    <property type="match status" value="1"/>
</dbReference>
<organism evidence="2 3">
    <name type="scientific">Pyrus ussuriensis x Pyrus communis</name>
    <dbReference type="NCBI Taxonomy" id="2448454"/>
    <lineage>
        <taxon>Eukaryota</taxon>
        <taxon>Viridiplantae</taxon>
        <taxon>Streptophyta</taxon>
        <taxon>Embryophyta</taxon>
        <taxon>Tracheophyta</taxon>
        <taxon>Spermatophyta</taxon>
        <taxon>Magnoliopsida</taxon>
        <taxon>eudicotyledons</taxon>
        <taxon>Gunneridae</taxon>
        <taxon>Pentapetalae</taxon>
        <taxon>rosids</taxon>
        <taxon>fabids</taxon>
        <taxon>Rosales</taxon>
        <taxon>Rosaceae</taxon>
        <taxon>Amygdaloideae</taxon>
        <taxon>Maleae</taxon>
        <taxon>Pyrus</taxon>
    </lineage>
</organism>
<dbReference type="InterPro" id="IPR021434">
    <property type="entry name" value="DUF3082"/>
</dbReference>
<dbReference type="PANTHER" id="PTHR36802">
    <property type="entry name" value="OS02G0815400 PROTEIN"/>
    <property type="match status" value="1"/>
</dbReference>
<dbReference type="AlphaFoldDB" id="A0A5N5HWR3"/>
<dbReference type="PANTHER" id="PTHR36802:SF1">
    <property type="entry name" value="OS02G0815400 PROTEIN"/>
    <property type="match status" value="1"/>
</dbReference>
<keyword evidence="1" id="KW-0472">Membrane</keyword>
<dbReference type="GO" id="GO:0009507">
    <property type="term" value="C:chloroplast"/>
    <property type="evidence" value="ECO:0007669"/>
    <property type="project" value="TreeGrafter"/>
</dbReference>
<reference evidence="2 3" key="1">
    <citation type="submission" date="2019-09" db="EMBL/GenBank/DDBJ databases">
        <authorList>
            <person name="Ou C."/>
        </authorList>
    </citation>
    <scope>NUCLEOTIDE SEQUENCE [LARGE SCALE GENOMIC DNA]</scope>
    <source>
        <strain evidence="2">S2</strain>
        <tissue evidence="2">Leaf</tissue>
    </source>
</reference>
<keyword evidence="1" id="KW-1133">Transmembrane helix</keyword>
<feature type="transmembrane region" description="Helical" evidence="1">
    <location>
        <begin position="277"/>
        <end position="300"/>
    </location>
</feature>